<dbReference type="EMBL" id="HBEZ01024447">
    <property type="protein sequence ID" value="CAD8635817.1"/>
    <property type="molecule type" value="Transcribed_RNA"/>
</dbReference>
<evidence type="ECO:0000313" key="2">
    <source>
        <dbReference type="EMBL" id="CAD8635817.1"/>
    </source>
</evidence>
<sequence length="266" mass="29569">MGVKRSTANYGRMRDPIGPGMDWNGAWKSWVAKDAIKPMNMQGCRPPAHALDAARDNPVLTTTLGGHNARHVYGESHYQRYDPKEAPSDRTKEPAKVFEAARSTVRHDPLTAYYPPPDTQLPVHPPPQEPDRWVPMNHTRLSSLYDPVTHQRTDVLKVKPAGQPREAQDVVTSVKRGDASRAPGNYVSSAAVLQHDPTAFRRRKGVTEFYDATHPCKPNLSLNYASRIATDPSVFARRQGGMVAWMHAAIIGKSKIPFRKTQPPGV</sequence>
<reference evidence="2" key="1">
    <citation type="submission" date="2021-01" db="EMBL/GenBank/DDBJ databases">
        <authorList>
            <person name="Corre E."/>
            <person name="Pelletier E."/>
            <person name="Niang G."/>
            <person name="Scheremetjew M."/>
            <person name="Finn R."/>
            <person name="Kale V."/>
            <person name="Holt S."/>
            <person name="Cochrane G."/>
            <person name="Meng A."/>
            <person name="Brown T."/>
            <person name="Cohen L."/>
        </authorList>
    </citation>
    <scope>NUCLEOTIDE SEQUENCE</scope>
    <source>
        <strain evidence="2">CCAP979/52</strain>
    </source>
</reference>
<accession>A0A7S0MAF0</accession>
<evidence type="ECO:0000256" key="1">
    <source>
        <dbReference type="SAM" id="MobiDB-lite"/>
    </source>
</evidence>
<organism evidence="2">
    <name type="scientific">Cryptomonas curvata</name>
    <dbReference type="NCBI Taxonomy" id="233186"/>
    <lineage>
        <taxon>Eukaryota</taxon>
        <taxon>Cryptophyceae</taxon>
        <taxon>Cryptomonadales</taxon>
        <taxon>Cryptomonadaceae</taxon>
        <taxon>Cryptomonas</taxon>
    </lineage>
</organism>
<dbReference type="AlphaFoldDB" id="A0A7S0MAF0"/>
<proteinExistence type="predicted"/>
<gene>
    <name evidence="2" type="ORF">CCUR1050_LOCUS13498</name>
</gene>
<feature type="region of interest" description="Disordered" evidence="1">
    <location>
        <begin position="161"/>
        <end position="182"/>
    </location>
</feature>
<protein>
    <submittedName>
        <fullName evidence="2">Uncharacterized protein</fullName>
    </submittedName>
</protein>
<name>A0A7S0MAF0_9CRYP</name>